<name>A0A0V1KQ92_9BILA</name>
<reference evidence="1 2" key="1">
    <citation type="submission" date="2015-05" db="EMBL/GenBank/DDBJ databases">
        <title>Evolution of Trichinella species and genotypes.</title>
        <authorList>
            <person name="Korhonen P.K."/>
            <person name="Edoardo P."/>
            <person name="Giuseppe L.R."/>
            <person name="Gasser R.B."/>
        </authorList>
    </citation>
    <scope>NUCLEOTIDE SEQUENCE [LARGE SCALE GENOMIC DNA]</scope>
    <source>
        <strain evidence="1">ISS10</strain>
    </source>
</reference>
<dbReference type="AlphaFoldDB" id="A0A0V1KQ92"/>
<dbReference type="OrthoDB" id="5936056at2759"/>
<organism evidence="1 2">
    <name type="scientific">Trichinella nativa</name>
    <dbReference type="NCBI Taxonomy" id="6335"/>
    <lineage>
        <taxon>Eukaryota</taxon>
        <taxon>Metazoa</taxon>
        <taxon>Ecdysozoa</taxon>
        <taxon>Nematoda</taxon>
        <taxon>Enoplea</taxon>
        <taxon>Dorylaimia</taxon>
        <taxon>Trichinellida</taxon>
        <taxon>Trichinellidae</taxon>
        <taxon>Trichinella</taxon>
    </lineage>
</organism>
<gene>
    <name evidence="1" type="ORF">T02_7916</name>
</gene>
<dbReference type="EMBL" id="JYDW01000309">
    <property type="protein sequence ID" value="KRZ49491.1"/>
    <property type="molecule type" value="Genomic_DNA"/>
</dbReference>
<evidence type="ECO:0000313" key="2">
    <source>
        <dbReference type="Proteomes" id="UP000054721"/>
    </source>
</evidence>
<keyword evidence="2" id="KW-1185">Reference proteome</keyword>
<protein>
    <submittedName>
        <fullName evidence="1">Uncharacterized protein</fullName>
    </submittedName>
</protein>
<proteinExistence type="predicted"/>
<sequence>MKNGISFMDPLEKMLQTHKYHINTAITGTCIKQSFTISYMHKFICMLKAKGVRNAYIELIFGLYFETLCNSHLCEKPFSLTAKVTVAKYLRSMTTQDRDVVETKQSRIHFPRKMDWLLTTLWSNSSAAMNALSIIQLVEDAKKLAKSYCLILTITKGRFVFIVVLQKIYCALNFHREADCRRTKNTATLTRFVKRDGTLLITEWNDSSAASKAEQLRDAFFDKLLPHCSNAMPLSALICRFRSVRFKPIRKFDGHLVKIYRRPKRATQV</sequence>
<dbReference type="Proteomes" id="UP000054721">
    <property type="component" value="Unassembled WGS sequence"/>
</dbReference>
<accession>A0A0V1KQ92</accession>
<evidence type="ECO:0000313" key="1">
    <source>
        <dbReference type="EMBL" id="KRZ49491.1"/>
    </source>
</evidence>
<comment type="caution">
    <text evidence="1">The sequence shown here is derived from an EMBL/GenBank/DDBJ whole genome shotgun (WGS) entry which is preliminary data.</text>
</comment>